<keyword evidence="2" id="KW-0472">Membrane</keyword>
<sequence length="282" mass="31287">MLVDEEEFCTDSIDTSYGYAPTTFRRKHLGGESEGEIHLEEKNCALYAEPDCSSFLQTKLNPAPEKSFAVETVIRAGCSADAVLLTEKLKTSPSGLEGLLTKFSEEDGARLATQLEKELTEEWCSTSLFGGLGTDRAGLVVGGSLLQTYDLLCNINLHLLVIQREMLKHENKIRELCRKDELSERSFTDGGNKKQLLRLLHSLETTATSLRDRVASLNRTVMGVPYGSTRSISRTSYFGCLTCGLGIIVGVMLYRRLFNRLPTDVNINSSAASLESMYHHFL</sequence>
<feature type="transmembrane region" description="Helical" evidence="2">
    <location>
        <begin position="236"/>
        <end position="254"/>
    </location>
</feature>
<evidence type="ECO:0000256" key="1">
    <source>
        <dbReference type="SAM" id="Coils"/>
    </source>
</evidence>
<keyword evidence="2" id="KW-0812">Transmembrane</keyword>
<dbReference type="Proteomes" id="UP000025227">
    <property type="component" value="Unplaced"/>
</dbReference>
<evidence type="ECO:0000313" key="3">
    <source>
        <dbReference type="Proteomes" id="UP000025227"/>
    </source>
</evidence>
<keyword evidence="2" id="KW-1133">Transmembrane helix</keyword>
<accession>A0A7I4Y8M0</accession>
<dbReference type="OrthoDB" id="5873089at2759"/>
<keyword evidence="3" id="KW-1185">Reference proteome</keyword>
<protein>
    <submittedName>
        <fullName evidence="4">Miff domain-containing protein</fullName>
    </submittedName>
</protein>
<dbReference type="WBParaSite" id="HCON_00057920-00001">
    <property type="protein sequence ID" value="HCON_00057920-00001"/>
    <property type="gene ID" value="HCON_00057920"/>
</dbReference>
<organism evidence="3 4">
    <name type="scientific">Haemonchus contortus</name>
    <name type="common">Barber pole worm</name>
    <dbReference type="NCBI Taxonomy" id="6289"/>
    <lineage>
        <taxon>Eukaryota</taxon>
        <taxon>Metazoa</taxon>
        <taxon>Ecdysozoa</taxon>
        <taxon>Nematoda</taxon>
        <taxon>Chromadorea</taxon>
        <taxon>Rhabditida</taxon>
        <taxon>Rhabditina</taxon>
        <taxon>Rhabditomorpha</taxon>
        <taxon>Strongyloidea</taxon>
        <taxon>Trichostrongylidae</taxon>
        <taxon>Haemonchus</taxon>
    </lineage>
</organism>
<dbReference type="AlphaFoldDB" id="A0A7I4Y8M0"/>
<evidence type="ECO:0000313" key="4">
    <source>
        <dbReference type="WBParaSite" id="HCON_00057920-00001"/>
    </source>
</evidence>
<name>A0A7I4Y8M0_HAECO</name>
<proteinExistence type="predicted"/>
<feature type="coiled-coil region" evidence="1">
    <location>
        <begin position="193"/>
        <end position="220"/>
    </location>
</feature>
<keyword evidence="1" id="KW-0175">Coiled coil</keyword>
<evidence type="ECO:0000256" key="2">
    <source>
        <dbReference type="SAM" id="Phobius"/>
    </source>
</evidence>
<reference evidence="4" key="1">
    <citation type="submission" date="2020-12" db="UniProtKB">
        <authorList>
            <consortium name="WormBaseParasite"/>
        </authorList>
    </citation>
    <scope>IDENTIFICATION</scope>
    <source>
        <strain evidence="4">MHco3</strain>
    </source>
</reference>